<dbReference type="SMART" id="SM00640">
    <property type="entry name" value="Glyco_32"/>
    <property type="match status" value="1"/>
</dbReference>
<dbReference type="PANTHER" id="PTHR43101:SF1">
    <property type="entry name" value="BETA-FRUCTOSIDASE"/>
    <property type="match status" value="1"/>
</dbReference>
<dbReference type="GO" id="GO:0005975">
    <property type="term" value="P:carbohydrate metabolic process"/>
    <property type="evidence" value="ECO:0007669"/>
    <property type="project" value="InterPro"/>
</dbReference>
<protein>
    <recommendedName>
        <fullName evidence="2">beta-fructofuranosidase</fullName>
        <ecNumber evidence="2">3.2.1.26</ecNumber>
    </recommendedName>
</protein>
<accession>A0A4R3NHW5</accession>
<keyword evidence="4" id="KW-0326">Glycosidase</keyword>
<dbReference type="PROSITE" id="PS00609">
    <property type="entry name" value="GLYCOSYL_HYDROL_F32"/>
    <property type="match status" value="1"/>
</dbReference>
<keyword evidence="7" id="KW-1185">Reference proteome</keyword>
<evidence type="ECO:0000259" key="5">
    <source>
        <dbReference type="Pfam" id="PF00251"/>
    </source>
</evidence>
<evidence type="ECO:0000256" key="4">
    <source>
        <dbReference type="ARBA" id="ARBA00023295"/>
    </source>
</evidence>
<feature type="domain" description="Glycosyl hydrolase family 32 N-terminal" evidence="5">
    <location>
        <begin position="121"/>
        <end position="430"/>
    </location>
</feature>
<dbReference type="Proteomes" id="UP000295097">
    <property type="component" value="Unassembled WGS sequence"/>
</dbReference>
<dbReference type="Gene3D" id="2.115.10.20">
    <property type="entry name" value="Glycosyl hydrolase domain, family 43"/>
    <property type="match status" value="1"/>
</dbReference>
<evidence type="ECO:0000256" key="3">
    <source>
        <dbReference type="ARBA" id="ARBA00022801"/>
    </source>
</evidence>
<comment type="similarity">
    <text evidence="1">Belongs to the glycosyl hydrolase 32 family.</text>
</comment>
<evidence type="ECO:0000313" key="7">
    <source>
        <dbReference type="Proteomes" id="UP000295097"/>
    </source>
</evidence>
<reference evidence="6 7" key="1">
    <citation type="submission" date="2019-03" db="EMBL/GenBank/DDBJ databases">
        <title>Freshwater and sediment microbial communities from various areas in North America, analyzing microbe dynamics in response to fracking.</title>
        <authorList>
            <person name="Lamendella R."/>
        </authorList>
    </citation>
    <scope>NUCLEOTIDE SEQUENCE [LARGE SCALE GENOMIC DNA]</scope>
    <source>
        <strain evidence="6 7">175.2</strain>
    </source>
</reference>
<evidence type="ECO:0000313" key="6">
    <source>
        <dbReference type="EMBL" id="TCT33057.1"/>
    </source>
</evidence>
<dbReference type="InterPro" id="IPR018053">
    <property type="entry name" value="Glyco_hydro_32_AS"/>
</dbReference>
<dbReference type="InterPro" id="IPR023296">
    <property type="entry name" value="Glyco_hydro_beta-prop_sf"/>
</dbReference>
<dbReference type="InterPro" id="IPR001362">
    <property type="entry name" value="Glyco_hydro_32"/>
</dbReference>
<dbReference type="InterPro" id="IPR051214">
    <property type="entry name" value="GH32_Enzymes"/>
</dbReference>
<dbReference type="EC" id="3.2.1.26" evidence="2"/>
<dbReference type="SUPFAM" id="SSF75005">
    <property type="entry name" value="Arabinanase/levansucrase/invertase"/>
    <property type="match status" value="1"/>
</dbReference>
<evidence type="ECO:0000256" key="1">
    <source>
        <dbReference type="ARBA" id="ARBA00009902"/>
    </source>
</evidence>
<evidence type="ECO:0000256" key="2">
    <source>
        <dbReference type="ARBA" id="ARBA00012758"/>
    </source>
</evidence>
<dbReference type="PANTHER" id="PTHR43101">
    <property type="entry name" value="BETA-FRUCTOSIDASE"/>
    <property type="match status" value="1"/>
</dbReference>
<dbReference type="AlphaFoldDB" id="A0A4R3NHW5"/>
<proteinExistence type="inferred from homology"/>
<keyword evidence="3" id="KW-0378">Hydrolase</keyword>
<name>A0A4R3NHW5_9HYPH</name>
<organism evidence="6 7">
    <name type="scientific">Martelella mediterranea</name>
    <dbReference type="NCBI Taxonomy" id="293089"/>
    <lineage>
        <taxon>Bacteria</taxon>
        <taxon>Pseudomonadati</taxon>
        <taxon>Pseudomonadota</taxon>
        <taxon>Alphaproteobacteria</taxon>
        <taxon>Hyphomicrobiales</taxon>
        <taxon>Aurantimonadaceae</taxon>
        <taxon>Martelella</taxon>
    </lineage>
</organism>
<comment type="caution">
    <text evidence="6">The sequence shown here is derived from an EMBL/GenBank/DDBJ whole genome shotgun (WGS) entry which is preliminary data.</text>
</comment>
<dbReference type="EMBL" id="SMAR01000035">
    <property type="protein sequence ID" value="TCT33057.1"/>
    <property type="molecule type" value="Genomic_DNA"/>
</dbReference>
<sequence length="561" mass="64066">MLMQTETLSLENGELLEFWARGRNLTPHPFRITIDGQTVYSIASLARWFDHFSYRHREAATVTVAWDPEEIEISFAYSYRRETVLRDGITLWQFHADRIERHAGAEIDALLRSDPTRPQCHFSPVVNWMNDPNGLCRIGDDWHLFYQLHPTNTEWGPMHWGHAVSKDLFSWTHLPVFLHPGQNLERLEATGGAFSGTAFRDRDGKLRFYYTERLPAYDLFRHYREIQKIAEPSDDMVVVEGTRVVIEERPAGVEHDFRDPKVWWDAEKNAYRMVLGASIDADPAVLLYGSPCGKVWEYIGPLYRAPDRYKAEGARAVECPDFFRIGDKWVLIMGFVGHNDPATGRHNLLYALTGDFADDRFVPDDDAFQLLDFGTDFYALQSFSAGDRQVAFAWLFNWEYRKPAGSPYSGELSLPRELTLDNRNRLCMNPVTEYGQVWPPVRLSGNDGDYAIANAPFEIALEGLIEGTRIVATQDGDISFEISVAQNMLSITLPQDDGSIRYVALVREDADLRVVHDAGIIEVFAEGGAICGTRRNYRNITPDRLRIDTPATALVCERRRT</sequence>
<dbReference type="InterPro" id="IPR013148">
    <property type="entry name" value="Glyco_hydro_32_N"/>
</dbReference>
<gene>
    <name evidence="6" type="ORF">EDC90_103519</name>
</gene>
<dbReference type="GO" id="GO:0004564">
    <property type="term" value="F:beta-fructofuranosidase activity"/>
    <property type="evidence" value="ECO:0007669"/>
    <property type="project" value="UniProtKB-EC"/>
</dbReference>
<dbReference type="Pfam" id="PF00251">
    <property type="entry name" value="Glyco_hydro_32N"/>
    <property type="match status" value="1"/>
</dbReference>